<evidence type="ECO:0000256" key="1">
    <source>
        <dbReference type="SAM" id="MobiDB-lite"/>
    </source>
</evidence>
<dbReference type="RefSeq" id="WP_189606340.1">
    <property type="nucleotide sequence ID" value="NZ_BMXB01000026.1"/>
</dbReference>
<dbReference type="AlphaFoldDB" id="A0A918W0K2"/>
<protein>
    <recommendedName>
        <fullName evidence="4">DUF2267 domain-containing protein</fullName>
    </recommendedName>
</protein>
<evidence type="ECO:0000313" key="3">
    <source>
        <dbReference type="Proteomes" id="UP000610456"/>
    </source>
</evidence>
<comment type="caution">
    <text evidence="2">The sequence shown here is derived from an EMBL/GenBank/DDBJ whole genome shotgun (WGS) entry which is preliminary data.</text>
</comment>
<keyword evidence="3" id="KW-1185">Reference proteome</keyword>
<name>A0A918W0K2_9FLAO</name>
<gene>
    <name evidence="2" type="ORF">GCM10007103_34750</name>
</gene>
<reference evidence="2" key="2">
    <citation type="submission" date="2020-09" db="EMBL/GenBank/DDBJ databases">
        <authorList>
            <person name="Sun Q."/>
            <person name="Kim S."/>
        </authorList>
    </citation>
    <scope>NUCLEOTIDE SEQUENCE</scope>
    <source>
        <strain evidence="2">KCTC 12719</strain>
    </source>
</reference>
<organism evidence="2 3">
    <name type="scientific">Salinimicrobium marinum</name>
    <dbReference type="NCBI Taxonomy" id="680283"/>
    <lineage>
        <taxon>Bacteria</taxon>
        <taxon>Pseudomonadati</taxon>
        <taxon>Bacteroidota</taxon>
        <taxon>Flavobacteriia</taxon>
        <taxon>Flavobacteriales</taxon>
        <taxon>Flavobacteriaceae</taxon>
        <taxon>Salinimicrobium</taxon>
    </lineage>
</organism>
<dbReference type="EMBL" id="BMXB01000026">
    <property type="protein sequence ID" value="GHA51215.1"/>
    <property type="molecule type" value="Genomic_DNA"/>
</dbReference>
<feature type="region of interest" description="Disordered" evidence="1">
    <location>
        <begin position="46"/>
        <end position="70"/>
    </location>
</feature>
<dbReference type="Proteomes" id="UP000610456">
    <property type="component" value="Unassembled WGS sequence"/>
</dbReference>
<evidence type="ECO:0008006" key="4">
    <source>
        <dbReference type="Google" id="ProtNLM"/>
    </source>
</evidence>
<evidence type="ECO:0000313" key="2">
    <source>
        <dbReference type="EMBL" id="GHA51215.1"/>
    </source>
</evidence>
<proteinExistence type="predicted"/>
<sequence>MKKVVNLVAQRAGISESQAKTAVDTVASFIKDKLPAGMQSQVDKYLSEDENSSDRTSGMGDKLGDILGNK</sequence>
<reference evidence="2" key="1">
    <citation type="journal article" date="2014" name="Int. J. Syst. Evol. Microbiol.">
        <title>Complete genome sequence of Corynebacterium casei LMG S-19264T (=DSM 44701T), isolated from a smear-ripened cheese.</title>
        <authorList>
            <consortium name="US DOE Joint Genome Institute (JGI-PGF)"/>
            <person name="Walter F."/>
            <person name="Albersmeier A."/>
            <person name="Kalinowski J."/>
            <person name="Ruckert C."/>
        </authorList>
    </citation>
    <scope>NUCLEOTIDE SEQUENCE</scope>
    <source>
        <strain evidence="2">KCTC 12719</strain>
    </source>
</reference>
<accession>A0A918W0K2</accession>